<dbReference type="OrthoDB" id="5946976at2759"/>
<dbReference type="Gene3D" id="3.40.710.10">
    <property type="entry name" value="DD-peptidase/beta-lactamase superfamily"/>
    <property type="match status" value="1"/>
</dbReference>
<evidence type="ECO:0000256" key="1">
    <source>
        <dbReference type="ARBA" id="ARBA00038215"/>
    </source>
</evidence>
<accession>A0A2V1DRV9</accession>
<reference evidence="4 5" key="1">
    <citation type="journal article" date="2018" name="Sci. Rep.">
        <title>Comparative genomics provides insights into the lifestyle and reveals functional heterogeneity of dark septate endophytic fungi.</title>
        <authorList>
            <person name="Knapp D.G."/>
            <person name="Nemeth J.B."/>
            <person name="Barry K."/>
            <person name="Hainaut M."/>
            <person name="Henrissat B."/>
            <person name="Johnson J."/>
            <person name="Kuo A."/>
            <person name="Lim J.H.P."/>
            <person name="Lipzen A."/>
            <person name="Nolan M."/>
            <person name="Ohm R.A."/>
            <person name="Tamas L."/>
            <person name="Grigoriev I.V."/>
            <person name="Spatafora J.W."/>
            <person name="Nagy L.G."/>
            <person name="Kovacs G.M."/>
        </authorList>
    </citation>
    <scope>NUCLEOTIDE SEQUENCE [LARGE SCALE GENOMIC DNA]</scope>
    <source>
        <strain evidence="4 5">DSE2036</strain>
    </source>
</reference>
<keyword evidence="5" id="KW-1185">Reference proteome</keyword>
<organism evidence="4 5">
    <name type="scientific">Periconia macrospinosa</name>
    <dbReference type="NCBI Taxonomy" id="97972"/>
    <lineage>
        <taxon>Eukaryota</taxon>
        <taxon>Fungi</taxon>
        <taxon>Dikarya</taxon>
        <taxon>Ascomycota</taxon>
        <taxon>Pezizomycotina</taxon>
        <taxon>Dothideomycetes</taxon>
        <taxon>Pleosporomycetidae</taxon>
        <taxon>Pleosporales</taxon>
        <taxon>Massarineae</taxon>
        <taxon>Periconiaceae</taxon>
        <taxon>Periconia</taxon>
    </lineage>
</organism>
<dbReference type="Pfam" id="PF11954">
    <property type="entry name" value="DUF3471"/>
    <property type="match status" value="1"/>
</dbReference>
<dbReference type="Proteomes" id="UP000244855">
    <property type="component" value="Unassembled WGS sequence"/>
</dbReference>
<evidence type="ECO:0000313" key="5">
    <source>
        <dbReference type="Proteomes" id="UP000244855"/>
    </source>
</evidence>
<protein>
    <submittedName>
        <fullName evidence="4">Beta-lactamase/transpeptidase-like protein</fullName>
    </submittedName>
</protein>
<dbReference type="PANTHER" id="PTHR46825:SF14">
    <property type="entry name" value="BETA-LACTAMASE-RELATED DOMAIN-CONTAINING PROTEIN"/>
    <property type="match status" value="1"/>
</dbReference>
<name>A0A2V1DRV9_9PLEO</name>
<dbReference type="InterPro" id="IPR050491">
    <property type="entry name" value="AmpC-like"/>
</dbReference>
<dbReference type="InterPro" id="IPR001466">
    <property type="entry name" value="Beta-lactam-related"/>
</dbReference>
<dbReference type="AlphaFoldDB" id="A0A2V1DRV9"/>
<dbReference type="InterPro" id="IPR012338">
    <property type="entry name" value="Beta-lactam/transpept-like"/>
</dbReference>
<feature type="domain" description="Peptidase S12 Pab87-related C-terminal" evidence="3">
    <location>
        <begin position="315"/>
        <end position="417"/>
    </location>
</feature>
<evidence type="ECO:0000259" key="3">
    <source>
        <dbReference type="Pfam" id="PF11954"/>
    </source>
</evidence>
<dbReference type="Pfam" id="PF00144">
    <property type="entry name" value="Beta-lactamase"/>
    <property type="match status" value="1"/>
</dbReference>
<feature type="domain" description="Beta-lactamase-related" evidence="2">
    <location>
        <begin position="18"/>
        <end position="217"/>
    </location>
</feature>
<evidence type="ECO:0000259" key="2">
    <source>
        <dbReference type="Pfam" id="PF00144"/>
    </source>
</evidence>
<dbReference type="InterPro" id="IPR021860">
    <property type="entry name" value="Peptidase_S12_Pab87-rel_C"/>
</dbReference>
<gene>
    <name evidence="4" type="ORF">DM02DRAFT_591860</name>
</gene>
<comment type="similarity">
    <text evidence="1">Belongs to the peptidase S12 family.</text>
</comment>
<dbReference type="SUPFAM" id="SSF56601">
    <property type="entry name" value="beta-lactamase/transpeptidase-like"/>
    <property type="match status" value="1"/>
</dbReference>
<dbReference type="Gene3D" id="2.40.128.600">
    <property type="match status" value="1"/>
</dbReference>
<evidence type="ECO:0000313" key="4">
    <source>
        <dbReference type="EMBL" id="PVI01003.1"/>
    </source>
</evidence>
<proteinExistence type="inferred from homology"/>
<sequence length="431" mass="48111">MADILITRLEAHSPAIAELLRVSGAPGLSYGIIHHGRIVRTVHMGRQDFAFPECPNDNSIYYVASTFKVVTAAIVARLVTDGLLAWDTPIHQYLPTLRRTDDFGQNATLKDLLSNRTGLPMANCYWGQQNGEQLIEKSQFLEMVNCIDAVEPMRSSFIYSQWNYALIQLIVERVAAKSFADYAREVVFEPLGLTTATFDEPASKPVQAHACRDDGSPSYVIQNKFNSSGGLASGMGGKCSFMGSMILVPGTRSGVVVMTNATPLMDVSDYSAQLLLAVLMDVEPPQNFLELSHVSARMQLGWFTQIQTALQTFKTDTPPTLPLSAYSGTYFNAHHNFKIVVTVLDTGLRMSMQGLSTAYDVKPYDGDSFYFEANRELELIDRGMWFYPFPQFRVFHFEVNDGLVSGFTWQHDRLMDPETFTKAIIRVSSKI</sequence>
<dbReference type="EMBL" id="KZ805364">
    <property type="protein sequence ID" value="PVI01003.1"/>
    <property type="molecule type" value="Genomic_DNA"/>
</dbReference>
<dbReference type="STRING" id="97972.A0A2V1DRV9"/>
<dbReference type="PANTHER" id="PTHR46825">
    <property type="entry name" value="D-ALANYL-D-ALANINE-CARBOXYPEPTIDASE/ENDOPEPTIDASE AMPH"/>
    <property type="match status" value="1"/>
</dbReference>